<evidence type="ECO:0000256" key="5">
    <source>
        <dbReference type="ARBA" id="ARBA00008324"/>
    </source>
</evidence>
<dbReference type="InterPro" id="IPR013320">
    <property type="entry name" value="ConA-like_dom_sf"/>
</dbReference>
<evidence type="ECO:0000256" key="12">
    <source>
        <dbReference type="ARBA" id="ARBA00023242"/>
    </source>
</evidence>
<dbReference type="GO" id="GO:0006629">
    <property type="term" value="P:lipid metabolic process"/>
    <property type="evidence" value="ECO:0007669"/>
    <property type="project" value="UniProtKB-KW"/>
</dbReference>
<comment type="function">
    <text evidence="14">Catalyzes the hydrolysis of acyl-CoAs into free fatty acids and coenzyme A (CoASH), regulating their respective intracellular levels. Has acyl-CoA thioesterase activity towards medium (C12) and long-chain (C18) fatty acyl-CoA substrates. Can also hydrolyze 3-hydroxyphenylacetyl-CoA and 3,4-dihydroxyphenylacetyl-CoA (in vitro). May play a role in controlling adaptive thermogenesis.</text>
</comment>
<evidence type="ECO:0000256" key="13">
    <source>
        <dbReference type="ARBA" id="ARBA00052976"/>
    </source>
</evidence>
<dbReference type="EMBL" id="LSRX01000705">
    <property type="protein sequence ID" value="OLP90550.1"/>
    <property type="molecule type" value="Genomic_DNA"/>
</dbReference>
<dbReference type="SUPFAM" id="SSF54637">
    <property type="entry name" value="Thioesterase/thiol ester dehydrase-isomerase"/>
    <property type="match status" value="1"/>
</dbReference>
<dbReference type="Gene3D" id="3.40.630.30">
    <property type="match status" value="1"/>
</dbReference>
<protein>
    <recommendedName>
        <fullName evidence="16">Acyl-coenzyme A thioesterase 13</fullName>
    </recommendedName>
    <alternativeName>
        <fullName evidence="17">Hotdog-fold thioesterase superfamily member 2</fullName>
    </alternativeName>
    <alternativeName>
        <fullName evidence="18">Thioesterase superfamily member 2</fullName>
    </alternativeName>
</protein>
<dbReference type="InterPro" id="IPR016181">
    <property type="entry name" value="Acyl_CoA_acyltransferase"/>
</dbReference>
<evidence type="ECO:0000256" key="15">
    <source>
        <dbReference type="ARBA" id="ARBA00064709"/>
    </source>
</evidence>
<proteinExistence type="inferred from homology"/>
<dbReference type="CDD" id="cd03443">
    <property type="entry name" value="PaaI_thioesterase"/>
    <property type="match status" value="1"/>
</dbReference>
<keyword evidence="11" id="KW-0206">Cytoskeleton</keyword>
<dbReference type="InterPro" id="IPR029069">
    <property type="entry name" value="HotDog_dom_sf"/>
</dbReference>
<keyword evidence="8" id="KW-0007">Acetylation</keyword>
<dbReference type="GO" id="GO:0005819">
    <property type="term" value="C:spindle"/>
    <property type="evidence" value="ECO:0007669"/>
    <property type="project" value="UniProtKB-SubCell"/>
</dbReference>
<dbReference type="SUPFAM" id="SSF49899">
    <property type="entry name" value="Concanavalin A-like lectins/glucanases"/>
    <property type="match status" value="1"/>
</dbReference>
<dbReference type="PANTHER" id="PTHR21660:SF1">
    <property type="entry name" value="ACYL-COENZYME A THIOESTERASE 13"/>
    <property type="match status" value="1"/>
</dbReference>
<evidence type="ECO:0000256" key="2">
    <source>
        <dbReference type="ARBA" id="ARBA00004173"/>
    </source>
</evidence>
<feature type="chain" id="PRO_5012841868" description="Acyl-coenzyme A thioesterase 13" evidence="20">
    <location>
        <begin position="17"/>
        <end position="1822"/>
    </location>
</feature>
<evidence type="ECO:0000313" key="23">
    <source>
        <dbReference type="Proteomes" id="UP000186817"/>
    </source>
</evidence>
<feature type="region of interest" description="Disordered" evidence="19">
    <location>
        <begin position="108"/>
        <end position="159"/>
    </location>
</feature>
<dbReference type="FunFam" id="3.10.129.10:FF:000021">
    <property type="entry name" value="Acyl-coenzyme A thioesterase 13"/>
    <property type="match status" value="1"/>
</dbReference>
<evidence type="ECO:0000259" key="21">
    <source>
        <dbReference type="Pfam" id="PF03061"/>
    </source>
</evidence>
<keyword evidence="6" id="KW-0963">Cytoplasm</keyword>
<evidence type="ECO:0000256" key="4">
    <source>
        <dbReference type="ARBA" id="ARBA00004514"/>
    </source>
</evidence>
<evidence type="ECO:0000256" key="18">
    <source>
        <dbReference type="ARBA" id="ARBA00083956"/>
    </source>
</evidence>
<dbReference type="InterPro" id="IPR003736">
    <property type="entry name" value="PAAI_dom"/>
</dbReference>
<sequence length="1822" mass="197300">MFKALCFGLVAAPAAALDFPQGAPVDWEDGPLPSTRAAWVLVDAKAAQLQLPWQLVETGVASVVLVLCVILLLLCWRHGLFFSNRGRLESQASQEVDLEVGLADWDTRSLPGQDQPTVITTGPPEDLAVTPPRATQRSHASLESQPSQEVNEGDLEAGPSDWGARCIQRAWRGRPLDRRGAKMLQDFARRAARPCYYNLSDFDEDDLLEGKLAEGATWRAIQTAPALFQQAPANAAACASSFEGFEACRLALARLAGDVGTAATSAEEMQEVRGHVLAAMKVVGGAIYEVHRLSNGTTCVELSGLGCYQCIGAGRRLVEHLEQRAREGGHAAVVLLAVPSAIRFYLRCDYRFLSDASTCVEQALFCLSVRSIFKVDGASVLLALLEIALPWTHQDRCYASVEVSGILASIRPAQRRGLAIQGAQESVAPIFEGSCAFHAEKGIPRLPKSKVICGAYFCLAIMLQVVAELDIKGVLTGTLEISADVDFEIEGTAADENDHDLIKALAAEREDGFAIGASASSSVRVGMGPVLTVWPVPGIPINFHAMINAEAKAMGTLSFSSGMFLLQEESHHSTGTDMNASSTRSNEIGMCGAAALSTYADVDITSFALPSSFRAAISTSFLMDQITAAVIAGATAMTRLVTGAMACIPGGAAVENTIMSAANTAASAIAGLIPDLDLDFSVESIQLMAPQKLWCKEVFKTPGFDAAPCAAEIGCKFAGRPPPRGVEMAPPEQAICRDLGLHTYSTQLFLDRPFDGTDESKRIGDLGIKEGVQLEVVVCGFCRQLPGRWEPAAADRSDWMRKALEVTDGLVRLLSASERKINLKRTCWDANDHIFVLDESGTQMMRLLSMQGNYFESLWKACTKQQHSALMALPKPRTLEQPLVLQIFEAIIRLVSFFSLSKVDGPLYAEVKKVSLLLAPMALLQRSTRALRAFSTSGVLRRGFANGYIQRAAAEGSQSLLGPFQSTGDRFDSVLRGMECVKVEEGYVECQITVAEGVKNAYGTMHGGCTATLVDVLGTMALLSKDPTRPGVSVEMSQTFMAPAKGGEVITVTGTVLKYGRALGFTEVKLLDSSGKLLATGLLPAPSIVVSHQREELMFQMLTVPDSRVKIAALECVGTANVADTSTSEVETLIGFLDVKGEELQSSFTYLQKIVVQLLKMLSAKSGQGALALRTTQAKVCKEGVLSILIRTARYCPTNNEVSKSRTALLQAILHFLLVAGTIQEWQHQLRTKIATVALVTALQFEDSQDLPIPDISIERTWSGRSVEALLMTLSGPDRLRPRGKVALRVISRIADILQGEVESPKQDERSGEVDVAPPSDYLTETIAKAEAGLWQEEEMKRRQGEMGDVEREDCRVQQEIFTSANGLERVDLFLAFLMNERQRTECRQRETALLQSASSFLEKAKVSATQQGEDGDSVGASDSEDDFDDTSEEPIIDMPGRDFSGQHGFGSHEDLRQNFAGKCGFQNWSSIVDFGDGPGQENIIICNQGRSNSLIFQVYRRGVLYQACVPAILKLNEECTYLCTVSEEGNMRIYGNGEILGSCRNLPVGDATVRKYMYVGKSCWADREPFHGQIKELKIWSGHVVDWEDVVQDFGNEEDTGVFDRKLIMKELFTLPTAPPSVPKVHGAVNLLAPRLAVEETANRNGELDEGFIVAAALRCAYALLQAPSSPKAEFEMVNCLLDSTLAVLATILLCAGSCALLACGMKLVQNCGPFNCACGLKMLQLMGAVLDRRRDTPGVDMLITCDLIMGYACEVVGEAVLALQEESSRNYELGRHLCAQIAEVCSVICTTLPFLKFPEDDKQACAVSSLSFRLSVGAKA</sequence>
<evidence type="ECO:0000256" key="8">
    <source>
        <dbReference type="ARBA" id="ARBA00022990"/>
    </source>
</evidence>
<evidence type="ECO:0000256" key="1">
    <source>
        <dbReference type="ARBA" id="ARBA00004123"/>
    </source>
</evidence>
<dbReference type="GO" id="GO:0005829">
    <property type="term" value="C:cytosol"/>
    <property type="evidence" value="ECO:0007669"/>
    <property type="project" value="UniProtKB-SubCell"/>
</dbReference>
<dbReference type="Proteomes" id="UP000186817">
    <property type="component" value="Unassembled WGS sequence"/>
</dbReference>
<dbReference type="CDD" id="cd04301">
    <property type="entry name" value="NAT_SF"/>
    <property type="match status" value="1"/>
</dbReference>
<feature type="domain" description="Thioesterase" evidence="21">
    <location>
        <begin position="1002"/>
        <end position="1078"/>
    </location>
</feature>
<keyword evidence="9" id="KW-0443">Lipid metabolism</keyword>
<evidence type="ECO:0000256" key="14">
    <source>
        <dbReference type="ARBA" id="ARBA00058205"/>
    </source>
</evidence>
<comment type="subunit">
    <text evidence="15">Homotetramer. Interacts with PCTP.</text>
</comment>
<evidence type="ECO:0000313" key="22">
    <source>
        <dbReference type="EMBL" id="OLP90550.1"/>
    </source>
</evidence>
<keyword evidence="12" id="KW-0539">Nucleus</keyword>
<comment type="subcellular location">
    <subcellularLocation>
        <location evidence="3">Cytoplasm</location>
        <location evidence="3">Cytoskeleton</location>
        <location evidence="3">Spindle</location>
    </subcellularLocation>
    <subcellularLocation>
        <location evidence="4">Cytoplasm</location>
        <location evidence="4">Cytosol</location>
    </subcellularLocation>
    <subcellularLocation>
        <location evidence="2">Mitochondrion</location>
    </subcellularLocation>
    <subcellularLocation>
        <location evidence="1">Nucleus</location>
    </subcellularLocation>
</comment>
<evidence type="ECO:0000256" key="9">
    <source>
        <dbReference type="ARBA" id="ARBA00023098"/>
    </source>
</evidence>
<accession>A0A1Q9D5U8</accession>
<comment type="catalytic activity">
    <reaction evidence="13">
        <text>a fatty acyl-CoA + H2O = a fatty acid + CoA + H(+)</text>
        <dbReference type="Rhea" id="RHEA:16781"/>
        <dbReference type="ChEBI" id="CHEBI:15377"/>
        <dbReference type="ChEBI" id="CHEBI:15378"/>
        <dbReference type="ChEBI" id="CHEBI:28868"/>
        <dbReference type="ChEBI" id="CHEBI:57287"/>
        <dbReference type="ChEBI" id="CHEBI:77636"/>
    </reaction>
    <physiologicalReaction direction="left-to-right" evidence="13">
        <dbReference type="Rhea" id="RHEA:16782"/>
    </physiologicalReaction>
</comment>
<feature type="compositionally biased region" description="Polar residues" evidence="19">
    <location>
        <begin position="133"/>
        <end position="150"/>
    </location>
</feature>
<evidence type="ECO:0000256" key="16">
    <source>
        <dbReference type="ARBA" id="ARBA00067273"/>
    </source>
</evidence>
<feature type="compositionally biased region" description="Polar residues" evidence="19">
    <location>
        <begin position="110"/>
        <end position="120"/>
    </location>
</feature>
<dbReference type="InterPro" id="IPR039298">
    <property type="entry name" value="ACOT13"/>
</dbReference>
<feature type="compositionally biased region" description="Basic and acidic residues" evidence="19">
    <location>
        <begin position="1303"/>
        <end position="1313"/>
    </location>
</feature>
<evidence type="ECO:0000256" key="7">
    <source>
        <dbReference type="ARBA" id="ARBA00022801"/>
    </source>
</evidence>
<reference evidence="22 23" key="1">
    <citation type="submission" date="2016-02" db="EMBL/GenBank/DDBJ databases">
        <title>Genome analysis of coral dinoflagellate symbionts highlights evolutionary adaptations to a symbiotic lifestyle.</title>
        <authorList>
            <person name="Aranda M."/>
            <person name="Li Y."/>
            <person name="Liew Y.J."/>
            <person name="Baumgarten S."/>
            <person name="Simakov O."/>
            <person name="Wilson M."/>
            <person name="Piel J."/>
            <person name="Ashoor H."/>
            <person name="Bougouffa S."/>
            <person name="Bajic V.B."/>
            <person name="Ryu T."/>
            <person name="Ravasi T."/>
            <person name="Bayer T."/>
            <person name="Micklem G."/>
            <person name="Kim H."/>
            <person name="Bhak J."/>
            <person name="Lajeunesse T.C."/>
            <person name="Voolstra C.R."/>
        </authorList>
    </citation>
    <scope>NUCLEOTIDE SEQUENCE [LARGE SCALE GENOMIC DNA]</scope>
    <source>
        <strain evidence="22 23">CCMP2467</strain>
    </source>
</reference>
<evidence type="ECO:0000256" key="19">
    <source>
        <dbReference type="SAM" id="MobiDB-lite"/>
    </source>
</evidence>
<evidence type="ECO:0000256" key="11">
    <source>
        <dbReference type="ARBA" id="ARBA00023212"/>
    </source>
</evidence>
<feature type="compositionally biased region" description="Acidic residues" evidence="19">
    <location>
        <begin position="1423"/>
        <end position="1434"/>
    </location>
</feature>
<keyword evidence="10" id="KW-0496">Mitochondrion</keyword>
<dbReference type="PANTHER" id="PTHR21660">
    <property type="entry name" value="THIOESTERASE SUPERFAMILY MEMBER-RELATED"/>
    <property type="match status" value="1"/>
</dbReference>
<evidence type="ECO:0000256" key="10">
    <source>
        <dbReference type="ARBA" id="ARBA00023128"/>
    </source>
</evidence>
<evidence type="ECO:0000256" key="3">
    <source>
        <dbReference type="ARBA" id="ARBA00004186"/>
    </source>
</evidence>
<gene>
    <name evidence="22" type="primary">ACOT13</name>
    <name evidence="22" type="ORF">AK812_SmicGene27865</name>
</gene>
<dbReference type="GO" id="GO:0005634">
    <property type="term" value="C:nucleus"/>
    <property type="evidence" value="ECO:0007669"/>
    <property type="project" value="UniProtKB-SubCell"/>
</dbReference>
<dbReference type="Pfam" id="PF03061">
    <property type="entry name" value="4HBT"/>
    <property type="match status" value="1"/>
</dbReference>
<keyword evidence="23" id="KW-1185">Reference proteome</keyword>
<dbReference type="SUPFAM" id="SSF55729">
    <property type="entry name" value="Acyl-CoA N-acyltransferases (Nat)"/>
    <property type="match status" value="1"/>
</dbReference>
<evidence type="ECO:0000256" key="20">
    <source>
        <dbReference type="SAM" id="SignalP"/>
    </source>
</evidence>
<name>A0A1Q9D5U8_SYMMI</name>
<dbReference type="GO" id="GO:0047617">
    <property type="term" value="F:fatty acyl-CoA hydrolase activity"/>
    <property type="evidence" value="ECO:0007669"/>
    <property type="project" value="InterPro"/>
</dbReference>
<dbReference type="NCBIfam" id="TIGR00369">
    <property type="entry name" value="unchar_dom_1"/>
    <property type="match status" value="1"/>
</dbReference>
<dbReference type="OrthoDB" id="660555at2759"/>
<keyword evidence="7" id="KW-0378">Hydrolase</keyword>
<comment type="caution">
    <text evidence="22">The sequence shown here is derived from an EMBL/GenBank/DDBJ whole genome shotgun (WGS) entry which is preliminary data.</text>
</comment>
<organism evidence="22 23">
    <name type="scientific">Symbiodinium microadriaticum</name>
    <name type="common">Dinoflagellate</name>
    <name type="synonym">Zooxanthella microadriatica</name>
    <dbReference type="NCBI Taxonomy" id="2951"/>
    <lineage>
        <taxon>Eukaryota</taxon>
        <taxon>Sar</taxon>
        <taxon>Alveolata</taxon>
        <taxon>Dinophyceae</taxon>
        <taxon>Suessiales</taxon>
        <taxon>Symbiodiniaceae</taxon>
        <taxon>Symbiodinium</taxon>
    </lineage>
</organism>
<evidence type="ECO:0000256" key="6">
    <source>
        <dbReference type="ARBA" id="ARBA00022490"/>
    </source>
</evidence>
<dbReference type="InterPro" id="IPR006683">
    <property type="entry name" value="Thioestr_dom"/>
</dbReference>
<feature type="region of interest" description="Disordered" evidence="19">
    <location>
        <begin position="1406"/>
        <end position="1434"/>
    </location>
</feature>
<keyword evidence="20" id="KW-0732">Signal</keyword>
<dbReference type="GO" id="GO:0005739">
    <property type="term" value="C:mitochondrion"/>
    <property type="evidence" value="ECO:0007669"/>
    <property type="project" value="UniProtKB-SubCell"/>
</dbReference>
<dbReference type="Gene3D" id="3.10.129.10">
    <property type="entry name" value="Hotdog Thioesterase"/>
    <property type="match status" value="1"/>
</dbReference>
<feature type="region of interest" description="Disordered" evidence="19">
    <location>
        <begin position="1302"/>
        <end position="1322"/>
    </location>
</feature>
<feature type="signal peptide" evidence="20">
    <location>
        <begin position="1"/>
        <end position="16"/>
    </location>
</feature>
<comment type="similarity">
    <text evidence="5">Belongs to the thioesterase PaaI family.</text>
</comment>
<evidence type="ECO:0000256" key="17">
    <source>
        <dbReference type="ARBA" id="ARBA00081533"/>
    </source>
</evidence>